<evidence type="ECO:0000313" key="3">
    <source>
        <dbReference type="Proteomes" id="UP000655273"/>
    </source>
</evidence>
<sequence length="69" mass="7114">MGFKIGGFGGGKTTMPPPDLSGKGRQDIGPNGPRTNTTTPGGNITNNSTSLNNGRGCGREKRQGRQVGR</sequence>
<dbReference type="AlphaFoldDB" id="A0A927DJA1"/>
<comment type="caution">
    <text evidence="2">The sequence shown here is derived from an EMBL/GenBank/DDBJ whole genome shotgun (WGS) entry which is preliminary data.</text>
</comment>
<organism evidence="2 3">
    <name type="scientific">Enterobacter hormaechei</name>
    <dbReference type="NCBI Taxonomy" id="158836"/>
    <lineage>
        <taxon>Bacteria</taxon>
        <taxon>Pseudomonadati</taxon>
        <taxon>Pseudomonadota</taxon>
        <taxon>Gammaproteobacteria</taxon>
        <taxon>Enterobacterales</taxon>
        <taxon>Enterobacteriaceae</taxon>
        <taxon>Enterobacter</taxon>
        <taxon>Enterobacter cloacae complex</taxon>
    </lineage>
</organism>
<feature type="compositionally biased region" description="Gly residues" evidence="1">
    <location>
        <begin position="1"/>
        <end position="12"/>
    </location>
</feature>
<feature type="compositionally biased region" description="Low complexity" evidence="1">
    <location>
        <begin position="28"/>
        <end position="47"/>
    </location>
</feature>
<protein>
    <submittedName>
        <fullName evidence="2">Uncharacterized protein</fullName>
    </submittedName>
</protein>
<accession>A0A927DJA1</accession>
<evidence type="ECO:0000256" key="1">
    <source>
        <dbReference type="SAM" id="MobiDB-lite"/>
    </source>
</evidence>
<gene>
    <name evidence="2" type="ORF">IE983_25000</name>
</gene>
<feature type="region of interest" description="Disordered" evidence="1">
    <location>
        <begin position="1"/>
        <end position="69"/>
    </location>
</feature>
<dbReference type="Proteomes" id="UP000655273">
    <property type="component" value="Unassembled WGS sequence"/>
</dbReference>
<name>A0A927DJA1_9ENTR</name>
<evidence type="ECO:0000313" key="2">
    <source>
        <dbReference type="EMBL" id="MBD3707634.1"/>
    </source>
</evidence>
<dbReference type="EMBL" id="JACXTA010000018">
    <property type="protein sequence ID" value="MBD3707634.1"/>
    <property type="molecule type" value="Genomic_DNA"/>
</dbReference>
<reference evidence="2" key="1">
    <citation type="submission" date="2020-07" db="EMBL/GenBank/DDBJ databases">
        <title>Clinical and genomic characterization of carbapenemase-producing Enterobacterales causing secondary infections during the COVID-19 crisis at a New York City hospital.</title>
        <authorList>
            <person name="Gomez-Simmonds A."/>
            <person name="Annavajhala M.K."/>
            <person name="Uhlemann A.-C."/>
        </authorList>
    </citation>
    <scope>NUCLEOTIDE SEQUENCE</scope>
    <source>
        <strain evidence="2">NK1396</strain>
    </source>
</reference>
<proteinExistence type="predicted"/>